<name>G9WSL5_9FIRM</name>
<evidence type="ECO:0000256" key="2">
    <source>
        <dbReference type="ARBA" id="ARBA00030892"/>
    </source>
</evidence>
<dbReference type="HOGENOM" id="CLU_046006_8_4_9"/>
<comment type="caution">
    <text evidence="6">The sequence shown here is derived from an EMBL/GenBank/DDBJ whole genome shotgun (WGS) entry which is preliminary data.</text>
</comment>
<evidence type="ECO:0000313" key="6">
    <source>
        <dbReference type="EMBL" id="EHL13602.1"/>
    </source>
</evidence>
<keyword evidence="7" id="KW-1185">Reference proteome</keyword>
<dbReference type="PATRIC" id="fig|796944.3.peg.600"/>
<dbReference type="InterPro" id="IPR037523">
    <property type="entry name" value="VOC_core"/>
</dbReference>
<feature type="domain" description="VOC" evidence="5">
    <location>
        <begin position="48"/>
        <end position="163"/>
    </location>
</feature>
<evidence type="ECO:0000256" key="4">
    <source>
        <dbReference type="ARBA" id="ARBA00033298"/>
    </source>
</evidence>
<accession>G9WSL5</accession>
<dbReference type="SUPFAM" id="SSF54593">
    <property type="entry name" value="Glyoxalase/Bleomycin resistance protein/Dihydroxybiphenyl dioxygenase"/>
    <property type="match status" value="1"/>
</dbReference>
<dbReference type="GO" id="GO:0004462">
    <property type="term" value="F:lactoylglutathione lyase activity"/>
    <property type="evidence" value="ECO:0007669"/>
    <property type="project" value="TreeGrafter"/>
</dbReference>
<dbReference type="PANTHER" id="PTHR46036">
    <property type="entry name" value="LACTOYLGLUTATHIONE LYASE"/>
    <property type="match status" value="1"/>
</dbReference>
<evidence type="ECO:0000313" key="7">
    <source>
        <dbReference type="Proteomes" id="UP000003527"/>
    </source>
</evidence>
<dbReference type="AlphaFoldDB" id="G9WSL5"/>
<dbReference type="Pfam" id="PF00903">
    <property type="entry name" value="Glyoxalase"/>
    <property type="match status" value="1"/>
</dbReference>
<dbReference type="EMBL" id="AFZD01000006">
    <property type="protein sequence ID" value="EHL13602.1"/>
    <property type="molecule type" value="Genomic_DNA"/>
</dbReference>
<protein>
    <recommendedName>
        <fullName evidence="2">Aldoketomutase</fullName>
    </recommendedName>
    <alternativeName>
        <fullName evidence="1">Ketone-aldehyde mutase</fullName>
    </alternativeName>
    <alternativeName>
        <fullName evidence="3">Methylglyoxalase</fullName>
    </alternativeName>
    <alternativeName>
        <fullName evidence="4">S-D-lactoylglutathione methylglyoxal lyase</fullName>
    </alternativeName>
</protein>
<proteinExistence type="predicted"/>
<dbReference type="PROSITE" id="PS51819">
    <property type="entry name" value="VOC"/>
    <property type="match status" value="1"/>
</dbReference>
<dbReference type="GO" id="GO:0005737">
    <property type="term" value="C:cytoplasm"/>
    <property type="evidence" value="ECO:0007669"/>
    <property type="project" value="TreeGrafter"/>
</dbReference>
<evidence type="ECO:0000256" key="3">
    <source>
        <dbReference type="ARBA" id="ARBA00032460"/>
    </source>
</evidence>
<sequence>MAENRRKRSAVFSAGIAESEKKHYHRERKAGVPKGHRKRKGETMSPFSFNHFNFNVLDLERSMKFYEEALDLHELSRNERDDFIIVFLGDDSTDFRLELTYMKDRTEPYDLGEQEYHLALRTEDMGAAHALHEKMGCICFENHGMGIYFIEDPDGYWIEIIPDRTKPITWQ</sequence>
<evidence type="ECO:0000259" key="5">
    <source>
        <dbReference type="PROSITE" id="PS51819"/>
    </source>
</evidence>
<dbReference type="PANTHER" id="PTHR46036:SF5">
    <property type="entry name" value="LACTOYLGLUTATHIONE LYASE"/>
    <property type="match status" value="1"/>
</dbReference>
<dbReference type="Proteomes" id="UP000003527">
    <property type="component" value="Unassembled WGS sequence"/>
</dbReference>
<reference evidence="6 7" key="1">
    <citation type="submission" date="2011-08" db="EMBL/GenBank/DDBJ databases">
        <title>The Genome Sequence of Oribacterium sp. ACB7.</title>
        <authorList>
            <consortium name="The Broad Institute Genome Sequencing Platform"/>
            <person name="Earl A."/>
            <person name="Ward D."/>
            <person name="Feldgarden M."/>
            <person name="Gevers D."/>
            <person name="Sizova M."/>
            <person name="Hazen A."/>
            <person name="Epstein S."/>
            <person name="Young S.K."/>
            <person name="Zeng Q."/>
            <person name="Gargeya S."/>
            <person name="Fitzgerald M."/>
            <person name="Haas B."/>
            <person name="Abouelleil A."/>
            <person name="Alvarado L."/>
            <person name="Arachchi H.M."/>
            <person name="Berlin A."/>
            <person name="Brown A."/>
            <person name="Chapman S.B."/>
            <person name="Chen Z."/>
            <person name="Dunbar C."/>
            <person name="Freedman E."/>
            <person name="Gearin G."/>
            <person name="Gellesch M."/>
            <person name="Goldberg J."/>
            <person name="Griggs A."/>
            <person name="Gujja S."/>
            <person name="Heiman D."/>
            <person name="Howarth C."/>
            <person name="Larson L."/>
            <person name="Lui A."/>
            <person name="MacDonald P.J.P."/>
            <person name="Montmayeur A."/>
            <person name="Murphy C."/>
            <person name="Neiman D."/>
            <person name="Pearson M."/>
            <person name="Priest M."/>
            <person name="Roberts A."/>
            <person name="Saif S."/>
            <person name="Shea T."/>
            <person name="Shenoy N."/>
            <person name="Sisk P."/>
            <person name="Stolte C."/>
            <person name="Sykes S."/>
            <person name="Wortman J."/>
            <person name="Nusbaum C."/>
            <person name="Birren B."/>
        </authorList>
    </citation>
    <scope>NUCLEOTIDE SEQUENCE [LARGE SCALE GENOMIC DNA]</scope>
    <source>
        <strain evidence="6 7">ACB7</strain>
    </source>
</reference>
<dbReference type="GO" id="GO:0019243">
    <property type="term" value="P:methylglyoxal catabolic process to D-lactate via S-lactoyl-glutathione"/>
    <property type="evidence" value="ECO:0007669"/>
    <property type="project" value="TreeGrafter"/>
</dbReference>
<dbReference type="InterPro" id="IPR029068">
    <property type="entry name" value="Glyas_Bleomycin-R_OHBP_Dase"/>
</dbReference>
<gene>
    <name evidence="6" type="ORF">HMPREF9624_02081</name>
</gene>
<organism evidence="6 7">
    <name type="scientific">Oribacterium asaccharolyticum ACB7</name>
    <dbReference type="NCBI Taxonomy" id="796944"/>
    <lineage>
        <taxon>Bacteria</taxon>
        <taxon>Bacillati</taxon>
        <taxon>Bacillota</taxon>
        <taxon>Clostridia</taxon>
        <taxon>Lachnospirales</taxon>
        <taxon>Lachnospiraceae</taxon>
        <taxon>Oribacterium</taxon>
    </lineage>
</organism>
<evidence type="ECO:0000256" key="1">
    <source>
        <dbReference type="ARBA" id="ARBA00030291"/>
    </source>
</evidence>
<dbReference type="InterPro" id="IPR004360">
    <property type="entry name" value="Glyas_Fos-R_dOase_dom"/>
</dbReference>
<dbReference type="Gene3D" id="3.10.180.10">
    <property type="entry name" value="2,3-Dihydroxybiphenyl 1,2-Dioxygenase, domain 1"/>
    <property type="match status" value="1"/>
</dbReference>